<gene>
    <name evidence="1" type="ORF">AYBTSS11_LOCUS2853</name>
</gene>
<proteinExistence type="predicted"/>
<reference evidence="1" key="1">
    <citation type="submission" date="2023-10" db="EMBL/GenBank/DDBJ databases">
        <authorList>
            <person name="Domelevo Entfellner J.-B."/>
        </authorList>
    </citation>
    <scope>NUCLEOTIDE SEQUENCE</scope>
</reference>
<keyword evidence="2" id="KW-1185">Reference proteome</keyword>
<evidence type="ECO:0000313" key="1">
    <source>
        <dbReference type="EMBL" id="CAJ1888299.1"/>
    </source>
</evidence>
<organism evidence="1 2">
    <name type="scientific">Sphenostylis stenocarpa</name>
    <dbReference type="NCBI Taxonomy" id="92480"/>
    <lineage>
        <taxon>Eukaryota</taxon>
        <taxon>Viridiplantae</taxon>
        <taxon>Streptophyta</taxon>
        <taxon>Embryophyta</taxon>
        <taxon>Tracheophyta</taxon>
        <taxon>Spermatophyta</taxon>
        <taxon>Magnoliopsida</taxon>
        <taxon>eudicotyledons</taxon>
        <taxon>Gunneridae</taxon>
        <taxon>Pentapetalae</taxon>
        <taxon>rosids</taxon>
        <taxon>fabids</taxon>
        <taxon>Fabales</taxon>
        <taxon>Fabaceae</taxon>
        <taxon>Papilionoideae</taxon>
        <taxon>50 kb inversion clade</taxon>
        <taxon>NPAAA clade</taxon>
        <taxon>indigoferoid/millettioid clade</taxon>
        <taxon>Phaseoleae</taxon>
        <taxon>Sphenostylis</taxon>
    </lineage>
</organism>
<evidence type="ECO:0000313" key="2">
    <source>
        <dbReference type="Proteomes" id="UP001189624"/>
    </source>
</evidence>
<dbReference type="EMBL" id="OY731398">
    <property type="protein sequence ID" value="CAJ1888299.1"/>
    <property type="molecule type" value="Genomic_DNA"/>
</dbReference>
<protein>
    <submittedName>
        <fullName evidence="1">Uncharacterized protein</fullName>
    </submittedName>
</protein>
<dbReference type="AlphaFoldDB" id="A0AA86SDQ4"/>
<name>A0AA86SDQ4_9FABA</name>
<sequence length="85" mass="8740">MKDKTLVMGAAAFPGGWGGGSGGWGVEVVELITMTVVAGDRRLVVLVQVMVIKEALAGELPPKKQQPGTDGGLEILVVGELKALV</sequence>
<dbReference type="Proteomes" id="UP001189624">
    <property type="component" value="Chromosome 1"/>
</dbReference>
<accession>A0AA86SDQ4</accession>
<dbReference type="Gramene" id="rna-AYBTSS11_LOCUS2853">
    <property type="protein sequence ID" value="CAJ1888299.1"/>
    <property type="gene ID" value="gene-AYBTSS11_LOCUS2853"/>
</dbReference>